<sequence>MTSAPTSPARHGLFTSGEPVRSWTVSTAKPVRYEVGFAPGVLDPANPALARAGAPAGGPAPARRLLVVESTVDALYGERIRAYCAARGLDHAVHVLPAHERLKTMDAVFSVVEAMDRFGVSRRSEPVAAVGGGVLMDVVGLACSLYRRSTPYVRVPTTLIGLVDAGVGAKTGVNFGSYKNRLGSYHPAAQTLLDPAFLRTLDRRHVSNGAAEILKMALIKDGALFRLLERYGAVLIAGRFQGGAAREVLSRAVHGMLQELQGNLWEHDLERIVDYGHSFSPTLEMRALPELLHGEAVCLDMALTTVIAERRGLVRPLERRRVLATMRELGLPVWHRLCTPEVLGEALADTVRHRDGSQRLPLPLGIGRAVFVDDVTPDETAAAARVLRHHHEHAGEARDA</sequence>
<dbReference type="EMBL" id="BAAASL010000009">
    <property type="protein sequence ID" value="GAA2716798.1"/>
    <property type="molecule type" value="Genomic_DNA"/>
</dbReference>
<evidence type="ECO:0000259" key="9">
    <source>
        <dbReference type="Pfam" id="PF01761"/>
    </source>
</evidence>
<keyword evidence="2" id="KW-0479">Metal-binding</keyword>
<evidence type="ECO:0000256" key="3">
    <source>
        <dbReference type="ARBA" id="ARBA00022741"/>
    </source>
</evidence>
<evidence type="ECO:0000259" key="10">
    <source>
        <dbReference type="Pfam" id="PF24621"/>
    </source>
</evidence>
<evidence type="ECO:0000313" key="12">
    <source>
        <dbReference type="Proteomes" id="UP001500886"/>
    </source>
</evidence>
<keyword evidence="5" id="KW-0456">Lyase</keyword>
<dbReference type="PANTHER" id="PTHR43622:SF3">
    <property type="entry name" value="2-EPI-5-EPI-VALIOLONE SYNTHASE"/>
    <property type="match status" value="1"/>
</dbReference>
<reference evidence="11 12" key="1">
    <citation type="journal article" date="2019" name="Int. J. Syst. Evol. Microbiol.">
        <title>The Global Catalogue of Microorganisms (GCM) 10K type strain sequencing project: providing services to taxonomists for standard genome sequencing and annotation.</title>
        <authorList>
            <consortium name="The Broad Institute Genomics Platform"/>
            <consortium name="The Broad Institute Genome Sequencing Center for Infectious Disease"/>
            <person name="Wu L."/>
            <person name="Ma J."/>
        </authorList>
    </citation>
    <scope>NUCLEOTIDE SEQUENCE [LARGE SCALE GENOMIC DNA]</scope>
    <source>
        <strain evidence="11 12">JCM 4542</strain>
    </source>
</reference>
<dbReference type="Gene3D" id="3.40.50.1970">
    <property type="match status" value="1"/>
</dbReference>
<keyword evidence="3" id="KW-0547">Nucleotide-binding</keyword>
<dbReference type="InterPro" id="IPR050071">
    <property type="entry name" value="Dehydroquinate_synthase"/>
</dbReference>
<proteinExistence type="predicted"/>
<evidence type="ECO:0000256" key="2">
    <source>
        <dbReference type="ARBA" id="ARBA00022723"/>
    </source>
</evidence>
<dbReference type="Gene3D" id="1.20.1090.10">
    <property type="entry name" value="Dehydroquinate synthase-like - alpha domain"/>
    <property type="match status" value="1"/>
</dbReference>
<comment type="cofactor">
    <cofactor evidence="1">
        <name>NAD(+)</name>
        <dbReference type="ChEBI" id="CHEBI:57540"/>
    </cofactor>
</comment>
<dbReference type="InterPro" id="IPR035872">
    <property type="entry name" value="EEVS-like"/>
</dbReference>
<dbReference type="Pfam" id="PF24621">
    <property type="entry name" value="DHQS_C"/>
    <property type="match status" value="1"/>
</dbReference>
<dbReference type="EC" id="4.2.3.152" evidence="7"/>
<dbReference type="Proteomes" id="UP001500886">
    <property type="component" value="Unassembled WGS sequence"/>
</dbReference>
<accession>A0ABN3TSY5</accession>
<name>A0ABN3TSY5_9ACTN</name>
<feature type="domain" description="3-dehydroquinate synthase C-terminal" evidence="10">
    <location>
        <begin position="209"/>
        <end position="343"/>
    </location>
</feature>
<feature type="domain" description="3-dehydroquinate synthase N-terminal" evidence="9">
    <location>
        <begin position="95"/>
        <end position="207"/>
    </location>
</feature>
<protein>
    <recommendedName>
        <fullName evidence="8">2-epi-5-epi-valiolone synthase</fullName>
        <ecNumber evidence="7">4.2.3.152</ecNumber>
    </recommendedName>
</protein>
<evidence type="ECO:0000256" key="4">
    <source>
        <dbReference type="ARBA" id="ARBA00023027"/>
    </source>
</evidence>
<dbReference type="Pfam" id="PF01761">
    <property type="entry name" value="DHQ_synthase"/>
    <property type="match status" value="1"/>
</dbReference>
<dbReference type="RefSeq" id="WP_344435538.1">
    <property type="nucleotide sequence ID" value="NZ_BAAASL010000009.1"/>
</dbReference>
<dbReference type="InterPro" id="IPR056179">
    <property type="entry name" value="DHQS_C"/>
</dbReference>
<evidence type="ECO:0000256" key="6">
    <source>
        <dbReference type="ARBA" id="ARBA00023993"/>
    </source>
</evidence>
<organism evidence="11 12">
    <name type="scientific">Streptomyces luteosporeus</name>
    <dbReference type="NCBI Taxonomy" id="173856"/>
    <lineage>
        <taxon>Bacteria</taxon>
        <taxon>Bacillati</taxon>
        <taxon>Actinomycetota</taxon>
        <taxon>Actinomycetes</taxon>
        <taxon>Kitasatosporales</taxon>
        <taxon>Streptomycetaceae</taxon>
        <taxon>Streptomyces</taxon>
    </lineage>
</organism>
<evidence type="ECO:0000256" key="5">
    <source>
        <dbReference type="ARBA" id="ARBA00023239"/>
    </source>
</evidence>
<keyword evidence="4" id="KW-0520">NAD</keyword>
<dbReference type="InterPro" id="IPR030960">
    <property type="entry name" value="DHQS/DOIS_N"/>
</dbReference>
<evidence type="ECO:0000313" key="11">
    <source>
        <dbReference type="EMBL" id="GAA2716798.1"/>
    </source>
</evidence>
<dbReference type="CDD" id="cd08199">
    <property type="entry name" value="EEVS"/>
    <property type="match status" value="1"/>
</dbReference>
<dbReference type="PANTHER" id="PTHR43622">
    <property type="entry name" value="3-DEHYDROQUINATE SYNTHASE"/>
    <property type="match status" value="1"/>
</dbReference>
<evidence type="ECO:0000256" key="1">
    <source>
        <dbReference type="ARBA" id="ARBA00001911"/>
    </source>
</evidence>
<evidence type="ECO:0000256" key="7">
    <source>
        <dbReference type="ARBA" id="ARBA00024060"/>
    </source>
</evidence>
<keyword evidence="12" id="KW-1185">Reference proteome</keyword>
<dbReference type="SUPFAM" id="SSF56796">
    <property type="entry name" value="Dehydroquinate synthase-like"/>
    <property type="match status" value="1"/>
</dbReference>
<evidence type="ECO:0000256" key="8">
    <source>
        <dbReference type="ARBA" id="ARBA00024092"/>
    </source>
</evidence>
<comment type="catalytic activity">
    <reaction evidence="6">
        <text>D-sedoheptulose 7-phosphate = 2-epi-5-epi-valiolone + phosphate</text>
        <dbReference type="Rhea" id="RHEA:44184"/>
        <dbReference type="ChEBI" id="CHEBI:43474"/>
        <dbReference type="ChEBI" id="CHEBI:57483"/>
        <dbReference type="ChEBI" id="CHEBI:84187"/>
        <dbReference type="EC" id="4.2.3.152"/>
    </reaction>
</comment>
<gene>
    <name evidence="11" type="primary">aroB_2</name>
    <name evidence="11" type="ORF">GCM10010315_28620</name>
</gene>
<comment type="caution">
    <text evidence="11">The sequence shown here is derived from an EMBL/GenBank/DDBJ whole genome shotgun (WGS) entry which is preliminary data.</text>
</comment>